<feature type="domain" description="Biotin carboxylation" evidence="10">
    <location>
        <begin position="7"/>
        <end position="450"/>
    </location>
</feature>
<evidence type="ECO:0000256" key="1">
    <source>
        <dbReference type="ARBA" id="ARBA00003761"/>
    </source>
</evidence>
<dbReference type="SUPFAM" id="SSF52440">
    <property type="entry name" value="PreATP-grasp domain"/>
    <property type="match status" value="1"/>
</dbReference>
<dbReference type="SMART" id="SM00878">
    <property type="entry name" value="Biotin_carb_C"/>
    <property type="match status" value="1"/>
</dbReference>
<dbReference type="FunFam" id="3.30.1490.20:FF:000018">
    <property type="entry name" value="Biotin carboxylase"/>
    <property type="match status" value="1"/>
</dbReference>
<dbReference type="EMBL" id="DSBX01000322">
    <property type="protein sequence ID" value="HDR00278.1"/>
    <property type="molecule type" value="Genomic_DNA"/>
</dbReference>
<keyword evidence="3" id="KW-0436">Ligase</keyword>
<name>A0A7V0T6W8_UNCW3</name>
<dbReference type="Pfam" id="PF02785">
    <property type="entry name" value="Biotin_carb_C"/>
    <property type="match status" value="1"/>
</dbReference>
<evidence type="ECO:0000256" key="3">
    <source>
        <dbReference type="ARBA" id="ARBA00022598"/>
    </source>
</evidence>
<dbReference type="SUPFAM" id="SSF51246">
    <property type="entry name" value="Rudiment single hybrid motif"/>
    <property type="match status" value="1"/>
</dbReference>
<evidence type="ECO:0000256" key="5">
    <source>
        <dbReference type="ARBA" id="ARBA00022840"/>
    </source>
</evidence>
<dbReference type="PROSITE" id="PS50979">
    <property type="entry name" value="BC"/>
    <property type="match status" value="1"/>
</dbReference>
<dbReference type="Pfam" id="PF02786">
    <property type="entry name" value="CPSase_L_D2"/>
    <property type="match status" value="1"/>
</dbReference>
<feature type="domain" description="ATP-grasp" evidence="9">
    <location>
        <begin position="126"/>
        <end position="323"/>
    </location>
</feature>
<keyword evidence="5 8" id="KW-0067">ATP-binding</keyword>
<dbReference type="PANTHER" id="PTHR48095:SF2">
    <property type="entry name" value="BIOTIN CARBOXYLASE, CHLOROPLASTIC"/>
    <property type="match status" value="1"/>
</dbReference>
<comment type="catalytic activity">
    <reaction evidence="7">
        <text>N(6)-biotinyl-L-lysyl-[protein] + hydrogencarbonate + ATP = N(6)-carboxybiotinyl-L-lysyl-[protein] + ADP + phosphate + H(+)</text>
        <dbReference type="Rhea" id="RHEA:13501"/>
        <dbReference type="Rhea" id="RHEA-COMP:10505"/>
        <dbReference type="Rhea" id="RHEA-COMP:10506"/>
        <dbReference type="ChEBI" id="CHEBI:15378"/>
        <dbReference type="ChEBI" id="CHEBI:17544"/>
        <dbReference type="ChEBI" id="CHEBI:30616"/>
        <dbReference type="ChEBI" id="CHEBI:43474"/>
        <dbReference type="ChEBI" id="CHEBI:83144"/>
        <dbReference type="ChEBI" id="CHEBI:83145"/>
        <dbReference type="ChEBI" id="CHEBI:456216"/>
        <dbReference type="EC" id="6.3.4.14"/>
    </reaction>
</comment>
<evidence type="ECO:0000256" key="8">
    <source>
        <dbReference type="PROSITE-ProRule" id="PRU00409"/>
    </source>
</evidence>
<dbReference type="InterPro" id="IPR005481">
    <property type="entry name" value="BC-like_N"/>
</dbReference>
<reference evidence="11" key="1">
    <citation type="journal article" date="2020" name="mSystems">
        <title>Genome- and Community-Level Interaction Insights into Carbon Utilization and Element Cycling Functions of Hydrothermarchaeota in Hydrothermal Sediment.</title>
        <authorList>
            <person name="Zhou Z."/>
            <person name="Liu Y."/>
            <person name="Xu W."/>
            <person name="Pan J."/>
            <person name="Luo Z.H."/>
            <person name="Li M."/>
        </authorList>
    </citation>
    <scope>NUCLEOTIDE SEQUENCE [LARGE SCALE GENOMIC DNA]</scope>
    <source>
        <strain evidence="11">SpSt-1182</strain>
    </source>
</reference>
<gene>
    <name evidence="11" type="ORF">ENN51_08365</name>
</gene>
<comment type="caution">
    <text evidence="11">The sequence shown here is derived from an EMBL/GenBank/DDBJ whole genome shotgun (WGS) entry which is preliminary data.</text>
</comment>
<dbReference type="NCBIfam" id="NF006367">
    <property type="entry name" value="PRK08591.1"/>
    <property type="match status" value="1"/>
</dbReference>
<dbReference type="InterPro" id="IPR016185">
    <property type="entry name" value="PreATP-grasp_dom_sf"/>
</dbReference>
<sequence length="450" mass="48616">MADSASPLRKVLVANRGEVAVRIIRACRDFGIGSVVTYSEPDRDSLPVLIADEAVCIGPAPAADSYLNVSRVLSAAEISGCDAVHPGYGFLSESAEFVEATESCGLTYIGPSAETMRLLGDKISARRTALEAGVPVLPGSVGELRDYKEAAKLGRELGYPVLIKAAAGGGGKGMRVVRREKDLESGFRMCQAEAKAAFGDGRVYLEKYLSAAHHIEIQVLADKHGNCIHLGERDCSAQRRHQKLLEESPSPLVDAALRARLGGWAVAIARAAGYTSAGTVEFILDDDLNPCFLEMNTRLQVEHPVTEEVTDVDIVRRQFLIAAGEKLDLPPDAGEPRGHAIECRIYAEDPDADFEPSPGLVTDLRMPGGPGIRIESCLLAGWRIPPWYDPLVAKVIARGRDRAQAIARMDRALAETVIGGVATTVEFHRRLLKSGRFLRGRHTTSMLDEV</sequence>
<dbReference type="InterPro" id="IPR011054">
    <property type="entry name" value="Rudment_hybrid_motif"/>
</dbReference>
<dbReference type="EC" id="6.3.4.14" evidence="2"/>
<dbReference type="Pfam" id="PF00289">
    <property type="entry name" value="Biotin_carb_N"/>
    <property type="match status" value="1"/>
</dbReference>
<dbReference type="PROSITE" id="PS50975">
    <property type="entry name" value="ATP_GRASP"/>
    <property type="match status" value="1"/>
</dbReference>
<dbReference type="GO" id="GO:0046872">
    <property type="term" value="F:metal ion binding"/>
    <property type="evidence" value="ECO:0007669"/>
    <property type="project" value="InterPro"/>
</dbReference>
<dbReference type="Proteomes" id="UP000885672">
    <property type="component" value="Unassembled WGS sequence"/>
</dbReference>
<keyword evidence="6" id="KW-0092">Biotin</keyword>
<evidence type="ECO:0000259" key="10">
    <source>
        <dbReference type="PROSITE" id="PS50979"/>
    </source>
</evidence>
<dbReference type="GO" id="GO:0005524">
    <property type="term" value="F:ATP binding"/>
    <property type="evidence" value="ECO:0007669"/>
    <property type="project" value="UniProtKB-UniRule"/>
</dbReference>
<dbReference type="PANTHER" id="PTHR48095">
    <property type="entry name" value="PYRUVATE CARBOXYLASE SUBUNIT A"/>
    <property type="match status" value="1"/>
</dbReference>
<dbReference type="Gene3D" id="3.30.470.20">
    <property type="entry name" value="ATP-grasp fold, B domain"/>
    <property type="match status" value="1"/>
</dbReference>
<evidence type="ECO:0000313" key="11">
    <source>
        <dbReference type="EMBL" id="HDR00278.1"/>
    </source>
</evidence>
<dbReference type="FunFam" id="3.40.50.20:FF:000010">
    <property type="entry name" value="Propionyl-CoA carboxylase subunit alpha"/>
    <property type="match status" value="1"/>
</dbReference>
<dbReference type="InterPro" id="IPR011764">
    <property type="entry name" value="Biotin_carboxylation_dom"/>
</dbReference>
<dbReference type="PROSITE" id="PS00867">
    <property type="entry name" value="CPSASE_2"/>
    <property type="match status" value="1"/>
</dbReference>
<evidence type="ECO:0000256" key="7">
    <source>
        <dbReference type="ARBA" id="ARBA00048600"/>
    </source>
</evidence>
<dbReference type="AlphaFoldDB" id="A0A7V0T6W8"/>
<protein>
    <recommendedName>
        <fullName evidence="2">biotin carboxylase</fullName>
        <ecNumber evidence="2">6.3.4.14</ecNumber>
    </recommendedName>
</protein>
<dbReference type="InterPro" id="IPR051602">
    <property type="entry name" value="ACC_Biotin_Carboxylase"/>
</dbReference>
<proteinExistence type="predicted"/>
<dbReference type="GO" id="GO:0004075">
    <property type="term" value="F:biotin carboxylase activity"/>
    <property type="evidence" value="ECO:0007669"/>
    <property type="project" value="UniProtKB-EC"/>
</dbReference>
<dbReference type="InterPro" id="IPR011761">
    <property type="entry name" value="ATP-grasp"/>
</dbReference>
<dbReference type="PROSITE" id="PS00866">
    <property type="entry name" value="CPSASE_1"/>
    <property type="match status" value="1"/>
</dbReference>
<evidence type="ECO:0000256" key="2">
    <source>
        <dbReference type="ARBA" id="ARBA00013263"/>
    </source>
</evidence>
<comment type="function">
    <text evidence="1">This protein is a component of the acetyl coenzyme A carboxylase complex; first, biotin carboxylase catalyzes the carboxylation of the carrier protein and then the transcarboxylase transfers the carboxyl group to form malonyl-CoA.</text>
</comment>
<keyword evidence="4 8" id="KW-0547">Nucleotide-binding</keyword>
<evidence type="ECO:0000256" key="6">
    <source>
        <dbReference type="ARBA" id="ARBA00023267"/>
    </source>
</evidence>
<accession>A0A7V0T6W8</accession>
<dbReference type="InterPro" id="IPR005482">
    <property type="entry name" value="Biotin_COase_C"/>
</dbReference>
<dbReference type="SUPFAM" id="SSF56059">
    <property type="entry name" value="Glutathione synthetase ATP-binding domain-like"/>
    <property type="match status" value="1"/>
</dbReference>
<organism evidence="11">
    <name type="scientific">candidate division WOR-3 bacterium</name>
    <dbReference type="NCBI Taxonomy" id="2052148"/>
    <lineage>
        <taxon>Bacteria</taxon>
        <taxon>Bacteria division WOR-3</taxon>
    </lineage>
</organism>
<dbReference type="InterPro" id="IPR005479">
    <property type="entry name" value="CPAse_ATP-bd"/>
</dbReference>
<evidence type="ECO:0000256" key="4">
    <source>
        <dbReference type="ARBA" id="ARBA00022741"/>
    </source>
</evidence>
<evidence type="ECO:0000259" key="9">
    <source>
        <dbReference type="PROSITE" id="PS50975"/>
    </source>
</evidence>